<dbReference type="Pfam" id="PF01957">
    <property type="entry name" value="NfeD"/>
    <property type="match status" value="1"/>
</dbReference>
<sequence>MVLPWIIIGLVLIAAELFLPELVAGSVGLAALLAGLLAYLGLPIWVQFSAWIGVSIVFIILSRRLVPHGSAQLEESREARAVTAIPAGERGRVSYLGSTWNAKCSIPTLEIQAGQDLYVVERQGNTLIVMPAKMLNS</sequence>
<evidence type="ECO:0000313" key="8">
    <source>
        <dbReference type="Proteomes" id="UP000830835"/>
    </source>
</evidence>
<dbReference type="InterPro" id="IPR052165">
    <property type="entry name" value="Membrane_assoc_protease"/>
</dbReference>
<dbReference type="PANTHER" id="PTHR33507:SF3">
    <property type="entry name" value="INNER MEMBRANE PROTEIN YBBJ"/>
    <property type="match status" value="1"/>
</dbReference>
<keyword evidence="8" id="KW-1185">Reference proteome</keyword>
<reference evidence="7" key="1">
    <citation type="submission" date="2021-02" db="EMBL/GenBank/DDBJ databases">
        <title>The CRISPR/cas machinery reduction and long-range gene transfer in the hot spring cyanobacterium Synechococcus.</title>
        <authorList>
            <person name="Dvorak P."/>
            <person name="Jahodarova E."/>
            <person name="Hasler P."/>
            <person name="Poulickova A."/>
        </authorList>
    </citation>
    <scope>NUCLEOTIDE SEQUENCE</scope>
    <source>
        <strain evidence="7">Rupite</strain>
    </source>
</reference>
<gene>
    <name evidence="7" type="ORF">JX360_08145</name>
</gene>
<feature type="transmembrane region" description="Helical" evidence="5">
    <location>
        <begin position="7"/>
        <end position="38"/>
    </location>
</feature>
<proteinExistence type="predicted"/>
<evidence type="ECO:0000256" key="4">
    <source>
        <dbReference type="ARBA" id="ARBA00023136"/>
    </source>
</evidence>
<dbReference type="InterPro" id="IPR002810">
    <property type="entry name" value="NfeD-like_C"/>
</dbReference>
<evidence type="ECO:0000256" key="3">
    <source>
        <dbReference type="ARBA" id="ARBA00022989"/>
    </source>
</evidence>
<evidence type="ECO:0000256" key="5">
    <source>
        <dbReference type="SAM" id="Phobius"/>
    </source>
</evidence>
<keyword evidence="3 5" id="KW-1133">Transmembrane helix</keyword>
<name>A0ABT0CAR1_THEVL</name>
<dbReference type="Proteomes" id="UP000830835">
    <property type="component" value="Unassembled WGS sequence"/>
</dbReference>
<dbReference type="InterPro" id="IPR012340">
    <property type="entry name" value="NA-bd_OB-fold"/>
</dbReference>
<keyword evidence="2 5" id="KW-0812">Transmembrane</keyword>
<evidence type="ECO:0000256" key="2">
    <source>
        <dbReference type="ARBA" id="ARBA00022692"/>
    </source>
</evidence>
<comment type="subcellular location">
    <subcellularLocation>
        <location evidence="1">Membrane</location>
        <topology evidence="1">Multi-pass membrane protein</topology>
    </subcellularLocation>
</comment>
<keyword evidence="4 5" id="KW-0472">Membrane</keyword>
<evidence type="ECO:0000313" key="7">
    <source>
        <dbReference type="EMBL" id="MCJ2542874.1"/>
    </source>
</evidence>
<comment type="caution">
    <text evidence="7">The sequence shown here is derived from an EMBL/GenBank/DDBJ whole genome shotgun (WGS) entry which is preliminary data.</text>
</comment>
<evidence type="ECO:0000259" key="6">
    <source>
        <dbReference type="Pfam" id="PF01957"/>
    </source>
</evidence>
<evidence type="ECO:0000256" key="1">
    <source>
        <dbReference type="ARBA" id="ARBA00004141"/>
    </source>
</evidence>
<dbReference type="RefSeq" id="WP_244350157.1">
    <property type="nucleotide sequence ID" value="NZ_JAFIRA010000017.1"/>
</dbReference>
<feature type="transmembrane region" description="Helical" evidence="5">
    <location>
        <begin position="44"/>
        <end position="61"/>
    </location>
</feature>
<dbReference type="Gene3D" id="2.40.50.140">
    <property type="entry name" value="Nucleic acid-binding proteins"/>
    <property type="match status" value="1"/>
</dbReference>
<dbReference type="EMBL" id="JAFIRA010000017">
    <property type="protein sequence ID" value="MCJ2542874.1"/>
    <property type="molecule type" value="Genomic_DNA"/>
</dbReference>
<accession>A0ABT0CAR1</accession>
<organism evidence="7 8">
    <name type="scientific">Thermostichus vulcanus str. 'Rupite'</name>
    <dbReference type="NCBI Taxonomy" id="2813851"/>
    <lineage>
        <taxon>Bacteria</taxon>
        <taxon>Bacillati</taxon>
        <taxon>Cyanobacteriota</taxon>
        <taxon>Cyanophyceae</taxon>
        <taxon>Thermostichales</taxon>
        <taxon>Thermostichaceae</taxon>
        <taxon>Thermostichus</taxon>
    </lineage>
</organism>
<dbReference type="PANTHER" id="PTHR33507">
    <property type="entry name" value="INNER MEMBRANE PROTEIN YBBJ"/>
    <property type="match status" value="1"/>
</dbReference>
<protein>
    <submittedName>
        <fullName evidence="7">NfeD family protein</fullName>
    </submittedName>
</protein>
<feature type="domain" description="NfeD-like C-terminal" evidence="6">
    <location>
        <begin position="79"/>
        <end position="131"/>
    </location>
</feature>